<reference evidence="4 5" key="1">
    <citation type="submission" date="2018-09" db="EMBL/GenBank/DDBJ databases">
        <title>Bacillus saliacetes sp. nov., isolated from Thai shrimp paste (Ka-pi).</title>
        <authorList>
            <person name="Daroonpunt R."/>
            <person name="Tanasupawat S."/>
            <person name="Yiamsombut S."/>
        </authorList>
    </citation>
    <scope>NUCLEOTIDE SEQUENCE [LARGE SCALE GENOMIC DNA]</scope>
    <source>
        <strain evidence="4 5">SKP7-4</strain>
    </source>
</reference>
<organism evidence="4 5">
    <name type="scientific">Bacillus salacetis</name>
    <dbReference type="NCBI Taxonomy" id="2315464"/>
    <lineage>
        <taxon>Bacteria</taxon>
        <taxon>Bacillati</taxon>
        <taxon>Bacillota</taxon>
        <taxon>Bacilli</taxon>
        <taxon>Bacillales</taxon>
        <taxon>Bacillaceae</taxon>
        <taxon>Bacillus</taxon>
    </lineage>
</organism>
<proteinExistence type="predicted"/>
<dbReference type="Pfam" id="PF13791">
    <property type="entry name" value="Sigma_reg_C"/>
    <property type="match status" value="1"/>
</dbReference>
<sequence>MSEEWRKKLQEYYEGSLSEEEADEVEKELEKLEIYQDIMADEMGAAEPEKDVLPPEKIGEILKGSVRNARFSLIAYVTMILLLIYPFMTMMSYIYYGWGGRANELIDVAAQTIYVTEPNVSLEEMDVEEKVGLFSLDVYMDLYKRVGKKDINLGDWTVSYDLDSPDFPERNYITENPPDDIPYFDSKKLYHPDSTISNSDNDPWGTLKKLPEGTVAEVYISLNQLREPADMPELTEDADVEWRWYAIDTGLEAKGKSLEGGYLPPIGYPAQTDPDAWSPYHSEKPNEEQFMDSLKFLEKYEEQAVKISHGKWLDLDYRIKHLEANGLYSYGGVLTGPVKEILKLKDNDSVRQIQIGEVRLWNW</sequence>
<dbReference type="AlphaFoldDB" id="A0A3A1R1H4"/>
<gene>
    <name evidence="4" type="ORF">D3H55_10530</name>
</gene>
<dbReference type="EMBL" id="QXIR01000012">
    <property type="protein sequence ID" value="RIW34023.1"/>
    <property type="molecule type" value="Genomic_DNA"/>
</dbReference>
<comment type="caution">
    <text evidence="4">The sequence shown here is derived from an EMBL/GenBank/DDBJ whole genome shotgun (WGS) entry which is preliminary data.</text>
</comment>
<dbReference type="InterPro" id="IPR025672">
    <property type="entry name" value="Sigma_reg_C_dom"/>
</dbReference>
<accession>A0A3A1R1H4</accession>
<keyword evidence="1" id="KW-1133">Transmembrane helix</keyword>
<dbReference type="OrthoDB" id="2730366at2"/>
<protein>
    <submittedName>
        <fullName evidence="4">Anti-sigma factor</fullName>
    </submittedName>
</protein>
<feature type="domain" description="Sigma factor regulator C-terminal" evidence="2">
    <location>
        <begin position="207"/>
        <end position="357"/>
    </location>
</feature>
<dbReference type="RefSeq" id="WP_119546870.1">
    <property type="nucleotide sequence ID" value="NZ_QXIR01000012.1"/>
</dbReference>
<evidence type="ECO:0000313" key="5">
    <source>
        <dbReference type="Proteomes" id="UP000265801"/>
    </source>
</evidence>
<feature type="domain" description="Sigma factor regulator N-terminal" evidence="3">
    <location>
        <begin position="65"/>
        <end position="151"/>
    </location>
</feature>
<name>A0A3A1R1H4_9BACI</name>
<evidence type="ECO:0000256" key="1">
    <source>
        <dbReference type="SAM" id="Phobius"/>
    </source>
</evidence>
<evidence type="ECO:0000313" key="4">
    <source>
        <dbReference type="EMBL" id="RIW34023.1"/>
    </source>
</evidence>
<keyword evidence="1" id="KW-0472">Membrane</keyword>
<keyword evidence="5" id="KW-1185">Reference proteome</keyword>
<dbReference type="Pfam" id="PF13800">
    <property type="entry name" value="Sigma_reg_N"/>
    <property type="match status" value="1"/>
</dbReference>
<evidence type="ECO:0000259" key="2">
    <source>
        <dbReference type="Pfam" id="PF13791"/>
    </source>
</evidence>
<keyword evidence="1" id="KW-0812">Transmembrane</keyword>
<evidence type="ECO:0000259" key="3">
    <source>
        <dbReference type="Pfam" id="PF13800"/>
    </source>
</evidence>
<dbReference type="Proteomes" id="UP000265801">
    <property type="component" value="Unassembled WGS sequence"/>
</dbReference>
<dbReference type="InterPro" id="IPR029101">
    <property type="entry name" value="Sigma_reg_N"/>
</dbReference>
<feature type="transmembrane region" description="Helical" evidence="1">
    <location>
        <begin position="73"/>
        <end position="96"/>
    </location>
</feature>